<dbReference type="EMBL" id="FQZS01000014">
    <property type="protein sequence ID" value="SHJ03947.1"/>
    <property type="molecule type" value="Genomic_DNA"/>
</dbReference>
<gene>
    <name evidence="6" type="ORF">SAMN02745176_02177</name>
</gene>
<evidence type="ECO:0000313" key="6">
    <source>
        <dbReference type="EMBL" id="SHJ03947.1"/>
    </source>
</evidence>
<dbReference type="RefSeq" id="WP_073026226.1">
    <property type="nucleotide sequence ID" value="NZ_FQZS01000014.1"/>
</dbReference>
<dbReference type="STRING" id="1122184.SAMN02745176_02177"/>
<sequence>MKKNKKPSSLSIFPFILFIITGFYIYRYFFLSIDTEIIKYGEMEDYFEAKAIVIRNEHIYSFPGNAQVINKVNEGERVSFGKKLADIVKSEEQQDDLQLKINDLERRIKEIENSSEINLFQGDSEKLKENIDEKIEYIKVLSNQGNIEKISEVKEQLSSDLNKKSLISGDKSFSGKNLNQLKAEKEQLQKLYNEHMDTIYASSPGIVSYNIDGLEQNLNPENIAKFSVQDVKSVINSLKDDNNKDAKHSGVKIIDNFSWYICMIIGEKQLKGLEEGKKVQIAFKNYESVPVRAKIKYISEPDNGEVLVSFETTDNMQNYYNMRLADVKVITNQFEGFLVSEESVVEIDNQKGVYIIREGIVKFVPAEVIATENGYALIKNIENKENAVSGNSGTIKVYDEVVKDTGKVKPNQRVL</sequence>
<accession>A0A1M6G253</accession>
<reference evidence="6 7" key="1">
    <citation type="submission" date="2016-11" db="EMBL/GenBank/DDBJ databases">
        <authorList>
            <person name="Jaros S."/>
            <person name="Januszkiewicz K."/>
            <person name="Wedrychowicz H."/>
        </authorList>
    </citation>
    <scope>NUCLEOTIDE SEQUENCE [LARGE SCALE GENOMIC DNA]</scope>
    <source>
        <strain evidence="6 7">DSM 19022</strain>
    </source>
</reference>
<feature type="domain" description="RND related beta-barrel" evidence="3">
    <location>
        <begin position="259"/>
        <end position="333"/>
    </location>
</feature>
<feature type="domain" description="RND related barrel-sandwich hybrid" evidence="5">
    <location>
        <begin position="72"/>
        <end position="248"/>
    </location>
</feature>
<evidence type="ECO:0000313" key="7">
    <source>
        <dbReference type="Proteomes" id="UP000184442"/>
    </source>
</evidence>
<name>A0A1M6G253_9FIRM</name>
<organism evidence="6 7">
    <name type="scientific">Lutispora thermophila DSM 19022</name>
    <dbReference type="NCBI Taxonomy" id="1122184"/>
    <lineage>
        <taxon>Bacteria</taxon>
        <taxon>Bacillati</taxon>
        <taxon>Bacillota</taxon>
        <taxon>Clostridia</taxon>
        <taxon>Lutisporales</taxon>
        <taxon>Lutisporaceae</taxon>
        <taxon>Lutispora</taxon>
    </lineage>
</organism>
<evidence type="ECO:0000256" key="2">
    <source>
        <dbReference type="SAM" id="Phobius"/>
    </source>
</evidence>
<dbReference type="Pfam" id="PF26012">
    <property type="entry name" value="HH_RND_rel"/>
    <property type="match status" value="1"/>
</dbReference>
<keyword evidence="2" id="KW-0812">Transmembrane</keyword>
<protein>
    <submittedName>
        <fullName evidence="6">Putative membrane fusion protein</fullName>
    </submittedName>
</protein>
<keyword evidence="2" id="KW-1133">Transmembrane helix</keyword>
<keyword evidence="2" id="KW-0472">Membrane</keyword>
<dbReference type="Pfam" id="PF26011">
    <property type="entry name" value="Beta-barrel_RND_rel"/>
    <property type="match status" value="1"/>
</dbReference>
<feature type="coiled-coil region" evidence="1">
    <location>
        <begin position="87"/>
        <end position="144"/>
    </location>
</feature>
<feature type="coiled-coil region" evidence="1">
    <location>
        <begin position="171"/>
        <end position="198"/>
    </location>
</feature>
<dbReference type="OrthoDB" id="1834786at2"/>
<keyword evidence="7" id="KW-1185">Reference proteome</keyword>
<evidence type="ECO:0000259" key="4">
    <source>
        <dbReference type="Pfam" id="PF26012"/>
    </source>
</evidence>
<dbReference type="Proteomes" id="UP000184442">
    <property type="component" value="Unassembled WGS sequence"/>
</dbReference>
<dbReference type="Pfam" id="PF26018">
    <property type="entry name" value="BSH_RND_rel"/>
    <property type="match status" value="1"/>
</dbReference>
<feature type="domain" description="RND related alpha-helical hairpin" evidence="4">
    <location>
        <begin position="95"/>
        <end position="190"/>
    </location>
</feature>
<proteinExistence type="predicted"/>
<dbReference type="AlphaFoldDB" id="A0A1M6G253"/>
<dbReference type="InterPro" id="IPR058729">
    <property type="entry name" value="Beta-barrel_RND-rel"/>
</dbReference>
<dbReference type="InterPro" id="IPR058709">
    <property type="entry name" value="BSH_RND-rel"/>
</dbReference>
<evidence type="ECO:0000259" key="3">
    <source>
        <dbReference type="Pfam" id="PF26011"/>
    </source>
</evidence>
<keyword evidence="1" id="KW-0175">Coiled coil</keyword>
<feature type="transmembrane region" description="Helical" evidence="2">
    <location>
        <begin position="12"/>
        <end position="30"/>
    </location>
</feature>
<dbReference type="InterPro" id="IPR058728">
    <property type="entry name" value="HH_RND-rel"/>
</dbReference>
<evidence type="ECO:0000256" key="1">
    <source>
        <dbReference type="SAM" id="Coils"/>
    </source>
</evidence>
<evidence type="ECO:0000259" key="5">
    <source>
        <dbReference type="Pfam" id="PF26018"/>
    </source>
</evidence>